<sequence>MALPSTYIVVIFLFATFPWLSAAYEGPRGMYCAEKDAPSKLIMTFRPTRYKWQYRWTFGNFKFYGLTENNTLAAFEDNQLRYLSSPVESPDMLDLRLPETYRVKAFATSMGLGVKTLTRMLYLPRSHGQSEIVMNGEPEIRLTFGACLQPVNHHFCQFAHSKGLSVALRSDATHMVVYNDAIPVKEFQSVADTVNYPFNISVLKREEKGLDVLLSLMDNRTQVGQEDWWMTGKAMTLDLFRDTLTIHHGSWIPGFDPSYPTPPDIVLKACDL</sequence>
<feature type="chain" id="PRO_5002954439" evidence="1">
    <location>
        <begin position="24"/>
        <end position="272"/>
    </location>
</feature>
<dbReference type="InParanoid" id="C5KZ42"/>
<name>C5KZ42_PERM5</name>
<dbReference type="Proteomes" id="UP000007800">
    <property type="component" value="Unassembled WGS sequence"/>
</dbReference>
<reference evidence="2 3" key="1">
    <citation type="submission" date="2008-07" db="EMBL/GenBank/DDBJ databases">
        <authorList>
            <person name="El-Sayed N."/>
            <person name="Caler E."/>
            <person name="Inman J."/>
            <person name="Amedeo P."/>
            <person name="Hass B."/>
            <person name="Wortman J."/>
        </authorList>
    </citation>
    <scope>NUCLEOTIDE SEQUENCE [LARGE SCALE GENOMIC DNA]</scope>
    <source>
        <strain evidence="3">ATCC 50983 / TXsc</strain>
    </source>
</reference>
<evidence type="ECO:0000313" key="2">
    <source>
        <dbReference type="EMBL" id="EER10257.1"/>
    </source>
</evidence>
<dbReference type="GeneID" id="9038821"/>
<evidence type="ECO:0000256" key="1">
    <source>
        <dbReference type="SAM" id="SignalP"/>
    </source>
</evidence>
<proteinExistence type="predicted"/>
<accession>C5KZ42</accession>
<evidence type="ECO:0000313" key="3">
    <source>
        <dbReference type="Proteomes" id="UP000007800"/>
    </source>
</evidence>
<gene>
    <name evidence="2" type="ORF">Pmar_PMAR019776</name>
</gene>
<feature type="signal peptide" evidence="1">
    <location>
        <begin position="1"/>
        <end position="23"/>
    </location>
</feature>
<dbReference type="RefSeq" id="XP_002778462.1">
    <property type="nucleotide sequence ID" value="XM_002778416.1"/>
</dbReference>
<organism evidence="3">
    <name type="scientific">Perkinsus marinus (strain ATCC 50983 / TXsc)</name>
    <dbReference type="NCBI Taxonomy" id="423536"/>
    <lineage>
        <taxon>Eukaryota</taxon>
        <taxon>Sar</taxon>
        <taxon>Alveolata</taxon>
        <taxon>Perkinsozoa</taxon>
        <taxon>Perkinsea</taxon>
        <taxon>Perkinsida</taxon>
        <taxon>Perkinsidae</taxon>
        <taxon>Perkinsus</taxon>
    </lineage>
</organism>
<keyword evidence="3" id="KW-1185">Reference proteome</keyword>
<protein>
    <submittedName>
        <fullName evidence="2">Uncharacterized protein</fullName>
    </submittedName>
</protein>
<keyword evidence="1" id="KW-0732">Signal</keyword>
<dbReference type="AlphaFoldDB" id="C5KZ42"/>
<dbReference type="EMBL" id="GG677702">
    <property type="protein sequence ID" value="EER10257.1"/>
    <property type="molecule type" value="Genomic_DNA"/>
</dbReference>